<keyword evidence="9" id="KW-1185">Reference proteome</keyword>
<evidence type="ECO:0000256" key="5">
    <source>
        <dbReference type="ARBA" id="ARBA00023295"/>
    </source>
</evidence>
<dbReference type="PANTHER" id="PTHR31451:SF21">
    <property type="entry name" value="MANNAN ENDO-1,4-BETA-MANNOSIDASE C"/>
    <property type="match status" value="1"/>
</dbReference>
<evidence type="ECO:0000256" key="1">
    <source>
        <dbReference type="ARBA" id="ARBA00001678"/>
    </source>
</evidence>
<dbReference type="InterPro" id="IPR001547">
    <property type="entry name" value="Glyco_hydro_5"/>
</dbReference>
<dbReference type="Gene3D" id="3.20.20.80">
    <property type="entry name" value="Glycosidases"/>
    <property type="match status" value="1"/>
</dbReference>
<gene>
    <name evidence="8" type="ORF">DFL_001204</name>
</gene>
<feature type="chain" id="PRO_5019087184" description="mannan endo-1,4-beta-mannosidase" evidence="6">
    <location>
        <begin position="19"/>
        <end position="413"/>
    </location>
</feature>
<dbReference type="InterPro" id="IPR017853">
    <property type="entry name" value="GH"/>
</dbReference>
<keyword evidence="6" id="KW-0732">Signal</keyword>
<reference evidence="8 9" key="1">
    <citation type="submission" date="2019-01" db="EMBL/GenBank/DDBJ databases">
        <title>Intercellular communication is required for trap formation in the nematode-trapping fungus Duddingtonia flagrans.</title>
        <authorList>
            <person name="Youssar L."/>
            <person name="Wernet V."/>
            <person name="Hensel N."/>
            <person name="Hildebrandt H.-G."/>
            <person name="Fischer R."/>
        </authorList>
    </citation>
    <scope>NUCLEOTIDE SEQUENCE [LARGE SCALE GENOMIC DNA]</scope>
    <source>
        <strain evidence="8 9">CBS H-5679</strain>
    </source>
</reference>
<evidence type="ECO:0000256" key="6">
    <source>
        <dbReference type="SAM" id="SignalP"/>
    </source>
</evidence>
<sequence length="413" mass="46762">MYVKQAVLLAAAASMVAANPVPAHTPPGRKRDFPYPNGNTFGLNGLDFYFAGSNAYYLPFSNDYADNLAGLKAARKVGLKVMRTWCFNDRNATFDPNGLPQYFEDSTGTWFTEWKDGKVTINYGPTGLQKLDAVVKAAEEADVKLVMTLTNNWADYGGMDVYTINLGHKYHDDFYSKPDIISKFKDYVKVVVQRYKHSKAIFSWQLGNEPRCGADGTRNLPRSPDCNPAKLHAWFVDISAFIKSLDPDHMVSVGSEGAFNHPEDPDWAYNGADGTDFDAELDIPTIDYGTFHLYPDWWSKTPQWGTQWIKDHAASGRAANKPVVFEEYGWLTPDKRLEYLGQVSNYTRLEVIREWQETSIAERIAGDQFWQFGWYGWSYGPNHNDGFTIFLNDTEAGELINKHARHVSALNHK</sequence>
<dbReference type="Proteomes" id="UP000283090">
    <property type="component" value="Unassembled WGS sequence"/>
</dbReference>
<evidence type="ECO:0000313" key="8">
    <source>
        <dbReference type="EMBL" id="RVD90229.1"/>
    </source>
</evidence>
<feature type="signal peptide" evidence="6">
    <location>
        <begin position="1"/>
        <end position="18"/>
    </location>
</feature>
<dbReference type="SUPFAM" id="SSF51445">
    <property type="entry name" value="(Trans)glycosidases"/>
    <property type="match status" value="1"/>
</dbReference>
<comment type="similarity">
    <text evidence="2">Belongs to the glycosyl hydrolase 5 (cellulase A) family.</text>
</comment>
<organism evidence="8 9">
    <name type="scientific">Arthrobotrys flagrans</name>
    <name type="common">Nematode-trapping fungus</name>
    <name type="synonym">Trichothecium flagrans</name>
    <dbReference type="NCBI Taxonomy" id="97331"/>
    <lineage>
        <taxon>Eukaryota</taxon>
        <taxon>Fungi</taxon>
        <taxon>Dikarya</taxon>
        <taxon>Ascomycota</taxon>
        <taxon>Pezizomycotina</taxon>
        <taxon>Orbiliomycetes</taxon>
        <taxon>Orbiliales</taxon>
        <taxon>Orbiliaceae</taxon>
        <taxon>Arthrobotrys</taxon>
    </lineage>
</organism>
<comment type="catalytic activity">
    <reaction evidence="1">
        <text>Random hydrolysis of (1-&gt;4)-beta-D-mannosidic linkages in mannans, galactomannans and glucomannans.</text>
        <dbReference type="EC" id="3.2.1.78"/>
    </reaction>
</comment>
<evidence type="ECO:0000313" key="9">
    <source>
        <dbReference type="Proteomes" id="UP000283090"/>
    </source>
</evidence>
<dbReference type="Pfam" id="PF26410">
    <property type="entry name" value="GH5_mannosidase"/>
    <property type="match status" value="1"/>
</dbReference>
<dbReference type="EC" id="3.2.1.78" evidence="3"/>
<dbReference type="STRING" id="97331.A0A437AGP0"/>
<proteinExistence type="inferred from homology"/>
<dbReference type="GeneID" id="93583515"/>
<evidence type="ECO:0000256" key="2">
    <source>
        <dbReference type="ARBA" id="ARBA00005641"/>
    </source>
</evidence>
<dbReference type="RefSeq" id="XP_067495773.1">
    <property type="nucleotide sequence ID" value="XM_067629788.1"/>
</dbReference>
<dbReference type="GO" id="GO:0016985">
    <property type="term" value="F:mannan endo-1,4-beta-mannosidase activity"/>
    <property type="evidence" value="ECO:0007669"/>
    <property type="project" value="UniProtKB-EC"/>
</dbReference>
<evidence type="ECO:0000256" key="3">
    <source>
        <dbReference type="ARBA" id="ARBA00012706"/>
    </source>
</evidence>
<dbReference type="EMBL" id="SAEB01000001">
    <property type="protein sequence ID" value="RVD90229.1"/>
    <property type="molecule type" value="Genomic_DNA"/>
</dbReference>
<dbReference type="OrthoDB" id="406631at2759"/>
<comment type="caution">
    <text evidence="8">The sequence shown here is derived from an EMBL/GenBank/DDBJ whole genome shotgun (WGS) entry which is preliminary data.</text>
</comment>
<dbReference type="AlphaFoldDB" id="A0A437AGP0"/>
<evidence type="ECO:0000256" key="4">
    <source>
        <dbReference type="ARBA" id="ARBA00022801"/>
    </source>
</evidence>
<name>A0A437AGP0_ARTFL</name>
<accession>A0A437AGP0</accession>
<keyword evidence="4" id="KW-0378">Hydrolase</keyword>
<dbReference type="GO" id="GO:0046355">
    <property type="term" value="P:mannan catabolic process"/>
    <property type="evidence" value="ECO:0007669"/>
    <property type="project" value="UniProtKB-ARBA"/>
</dbReference>
<protein>
    <recommendedName>
        <fullName evidence="3">mannan endo-1,4-beta-mannosidase</fullName>
        <ecNumber evidence="3">3.2.1.78</ecNumber>
    </recommendedName>
</protein>
<keyword evidence="5" id="KW-0326">Glycosidase</keyword>
<evidence type="ECO:0000259" key="7">
    <source>
        <dbReference type="Pfam" id="PF26410"/>
    </source>
</evidence>
<feature type="domain" description="Glycoside hydrolase family 5" evidence="7">
    <location>
        <begin position="123"/>
        <end position="342"/>
    </location>
</feature>
<dbReference type="VEuPathDB" id="FungiDB:DFL_001204"/>
<dbReference type="PANTHER" id="PTHR31451">
    <property type="match status" value="1"/>
</dbReference>
<dbReference type="InterPro" id="IPR045053">
    <property type="entry name" value="MAN-like"/>
</dbReference>